<dbReference type="EMBL" id="BMDD01000004">
    <property type="protein sequence ID" value="GGH82607.1"/>
    <property type="molecule type" value="Genomic_DNA"/>
</dbReference>
<dbReference type="InterPro" id="IPR011989">
    <property type="entry name" value="ARM-like"/>
</dbReference>
<dbReference type="RefSeq" id="WP_172245698.1">
    <property type="nucleotide sequence ID" value="NZ_BMDD01000004.1"/>
</dbReference>
<dbReference type="Pfam" id="PF13646">
    <property type="entry name" value="HEAT_2"/>
    <property type="match status" value="1"/>
</dbReference>
<gene>
    <name evidence="1" type="ORF">GCM10007362_34180</name>
</gene>
<proteinExistence type="predicted"/>
<name>A0ABQ2A1I2_9BACL</name>
<organism evidence="1 2">
    <name type="scientific">Saccharibacillus endophyticus</name>
    <dbReference type="NCBI Taxonomy" id="2060666"/>
    <lineage>
        <taxon>Bacteria</taxon>
        <taxon>Bacillati</taxon>
        <taxon>Bacillota</taxon>
        <taxon>Bacilli</taxon>
        <taxon>Bacillales</taxon>
        <taxon>Paenibacillaceae</taxon>
        <taxon>Saccharibacillus</taxon>
    </lineage>
</organism>
<protein>
    <recommendedName>
        <fullName evidence="3">HEAT repeat domain-containing protein</fullName>
    </recommendedName>
</protein>
<keyword evidence="2" id="KW-1185">Reference proteome</keyword>
<evidence type="ECO:0000313" key="1">
    <source>
        <dbReference type="EMBL" id="GGH82607.1"/>
    </source>
</evidence>
<dbReference type="InterPro" id="IPR016024">
    <property type="entry name" value="ARM-type_fold"/>
</dbReference>
<dbReference type="SUPFAM" id="SSF48371">
    <property type="entry name" value="ARM repeat"/>
    <property type="match status" value="1"/>
</dbReference>
<dbReference type="Proteomes" id="UP000605427">
    <property type="component" value="Unassembled WGS sequence"/>
</dbReference>
<accession>A0ABQ2A1I2</accession>
<sequence length="167" mass="19496">MILSEKHEHKELIEKILLVLGLDHEDGEILEKCEQELQADAALNFVKDSIRYPFFQTRWQIAEFVRLKKDVVLDDYLPFLLEDQDQYVQRRVLLAMAERTPSLATECACRRITDDDFMMRLISLRILAELVSSRLIEALELLSGDPHPLVRQEVKSMNQKIGTRITE</sequence>
<comment type="caution">
    <text evidence="1">The sequence shown here is derived from an EMBL/GenBank/DDBJ whole genome shotgun (WGS) entry which is preliminary data.</text>
</comment>
<evidence type="ECO:0008006" key="3">
    <source>
        <dbReference type="Google" id="ProtNLM"/>
    </source>
</evidence>
<evidence type="ECO:0000313" key="2">
    <source>
        <dbReference type="Proteomes" id="UP000605427"/>
    </source>
</evidence>
<reference evidence="2" key="1">
    <citation type="journal article" date="2019" name="Int. J. Syst. Evol. Microbiol.">
        <title>The Global Catalogue of Microorganisms (GCM) 10K type strain sequencing project: providing services to taxonomists for standard genome sequencing and annotation.</title>
        <authorList>
            <consortium name="The Broad Institute Genomics Platform"/>
            <consortium name="The Broad Institute Genome Sequencing Center for Infectious Disease"/>
            <person name="Wu L."/>
            <person name="Ma J."/>
        </authorList>
    </citation>
    <scope>NUCLEOTIDE SEQUENCE [LARGE SCALE GENOMIC DNA]</scope>
    <source>
        <strain evidence="2">CCM 8702</strain>
    </source>
</reference>
<dbReference type="Gene3D" id="1.25.10.10">
    <property type="entry name" value="Leucine-rich Repeat Variant"/>
    <property type="match status" value="1"/>
</dbReference>